<name>A0ABS4GL15_9BACL</name>
<evidence type="ECO:0000313" key="1">
    <source>
        <dbReference type="EMBL" id="MBP1930595.1"/>
    </source>
</evidence>
<organism evidence="1 2">
    <name type="scientific">Ammoniphilus resinae</name>
    <dbReference type="NCBI Taxonomy" id="861532"/>
    <lineage>
        <taxon>Bacteria</taxon>
        <taxon>Bacillati</taxon>
        <taxon>Bacillota</taxon>
        <taxon>Bacilli</taxon>
        <taxon>Bacillales</taxon>
        <taxon>Paenibacillaceae</taxon>
        <taxon>Aneurinibacillus group</taxon>
        <taxon>Ammoniphilus</taxon>
    </lineage>
</organism>
<dbReference type="PANTHER" id="PTHR35788">
    <property type="entry name" value="EXPORTED PROTEIN-RELATED"/>
    <property type="match status" value="1"/>
</dbReference>
<dbReference type="Pfam" id="PF04294">
    <property type="entry name" value="VanW"/>
    <property type="match status" value="1"/>
</dbReference>
<accession>A0ABS4GL15</accession>
<dbReference type="PANTHER" id="PTHR35788:SF1">
    <property type="entry name" value="EXPORTED PROTEIN"/>
    <property type="match status" value="1"/>
</dbReference>
<dbReference type="InterPro" id="IPR052913">
    <property type="entry name" value="Glycopeptide_resist_protein"/>
</dbReference>
<dbReference type="RefSeq" id="WP_245203498.1">
    <property type="nucleotide sequence ID" value="NZ_JAGGKT010000001.1"/>
</dbReference>
<gene>
    <name evidence="1" type="ORF">J2Z37_000582</name>
</gene>
<reference evidence="1 2" key="1">
    <citation type="submission" date="2021-03" db="EMBL/GenBank/DDBJ databases">
        <title>Genomic Encyclopedia of Type Strains, Phase IV (KMG-IV): sequencing the most valuable type-strain genomes for metagenomic binning, comparative biology and taxonomic classification.</title>
        <authorList>
            <person name="Goeker M."/>
        </authorList>
    </citation>
    <scope>NUCLEOTIDE SEQUENCE [LARGE SCALE GENOMIC DNA]</scope>
    <source>
        <strain evidence="1 2">DSM 24738</strain>
    </source>
</reference>
<evidence type="ECO:0000313" key="2">
    <source>
        <dbReference type="Proteomes" id="UP001519343"/>
    </source>
</evidence>
<dbReference type="EMBL" id="JAGGKT010000001">
    <property type="protein sequence ID" value="MBP1930595.1"/>
    <property type="molecule type" value="Genomic_DNA"/>
</dbReference>
<comment type="caution">
    <text evidence="1">The sequence shown here is derived from an EMBL/GenBank/DDBJ whole genome shotgun (WGS) entry which is preliminary data.</text>
</comment>
<protein>
    <submittedName>
        <fullName evidence="1">Vancomycin resistance protein YoaR</fullName>
    </submittedName>
</protein>
<dbReference type="Proteomes" id="UP001519343">
    <property type="component" value="Unassembled WGS sequence"/>
</dbReference>
<keyword evidence="2" id="KW-1185">Reference proteome</keyword>
<dbReference type="InterPro" id="IPR007391">
    <property type="entry name" value="Vancomycin_resist_VanW"/>
</dbReference>
<proteinExistence type="predicted"/>
<sequence>MKSFLSLVMIIFLLWGGNAGATSTLSNSEEFFGVRENAGEAIIFQHLGKKFTIKINELILPELGGPFLNPSAVTRLADILDSQVSVKEQDAYIDEHGKVVEHLSGVALDRLAFQKKLHSFLFEETELVETLPVKFTPPRVTTEQLKTAMEKQISSFATYYNSGNKNRSYNIKLASNSINHYVLNPGETFSFNRVVGKRTSERGYKRAPVIVRGELSEGIGGGICQVSSTLFNAADRAGLTIVKRYSHSKRVSYVPSGRDATVSWYGPDFVFRNDYDYPIMIKCYAGNGQNFVAIYSSRRLAAELRETPEAPKKLPKEVHDRSN</sequence>